<dbReference type="Pfam" id="PF02519">
    <property type="entry name" value="Auxin_inducible"/>
    <property type="match status" value="1"/>
</dbReference>
<accession>A0AAN9IJZ9</accession>
<dbReference type="EMBL" id="JAYWIO010000003">
    <property type="protein sequence ID" value="KAK7275531.1"/>
    <property type="molecule type" value="Genomic_DNA"/>
</dbReference>
<dbReference type="InterPro" id="IPR003676">
    <property type="entry name" value="SAUR_fam"/>
</dbReference>
<reference evidence="2 3" key="1">
    <citation type="submission" date="2024-01" db="EMBL/GenBank/DDBJ databases">
        <title>The genomes of 5 underutilized Papilionoideae crops provide insights into root nodulation and disease resistanc.</title>
        <authorList>
            <person name="Yuan L."/>
        </authorList>
    </citation>
    <scope>NUCLEOTIDE SEQUENCE [LARGE SCALE GENOMIC DNA]</scope>
    <source>
        <strain evidence="2">ZHUSHIDOU_FW_LH</strain>
        <tissue evidence="2">Leaf</tissue>
    </source>
</reference>
<sequence>MGVTQSTLRKCFDFGSALKGTKGTVLASRGYFPIYVGTNEDTCRRFMVHTRVLGDADFCELLGRSAEEYGFRNDGVLRILFEAQDFEEWLIKKSNNKIIRRRVKPT</sequence>
<gene>
    <name evidence="2" type="ORF">RIF29_16650</name>
</gene>
<dbReference type="Proteomes" id="UP001372338">
    <property type="component" value="Unassembled WGS sequence"/>
</dbReference>
<comment type="caution">
    <text evidence="2">The sequence shown here is derived from an EMBL/GenBank/DDBJ whole genome shotgun (WGS) entry which is preliminary data.</text>
</comment>
<protein>
    <submittedName>
        <fullName evidence="2">Uncharacterized protein</fullName>
    </submittedName>
</protein>
<proteinExistence type="inferred from homology"/>
<evidence type="ECO:0000313" key="2">
    <source>
        <dbReference type="EMBL" id="KAK7275531.1"/>
    </source>
</evidence>
<evidence type="ECO:0000313" key="3">
    <source>
        <dbReference type="Proteomes" id="UP001372338"/>
    </source>
</evidence>
<name>A0AAN9IJZ9_CROPI</name>
<dbReference type="PANTHER" id="PTHR31374">
    <property type="entry name" value="AUXIN-INDUCED PROTEIN-LIKE-RELATED"/>
    <property type="match status" value="1"/>
</dbReference>
<comment type="similarity">
    <text evidence="1">Belongs to the ARG7 family.</text>
</comment>
<organism evidence="2 3">
    <name type="scientific">Crotalaria pallida</name>
    <name type="common">Smooth rattlebox</name>
    <name type="synonym">Crotalaria striata</name>
    <dbReference type="NCBI Taxonomy" id="3830"/>
    <lineage>
        <taxon>Eukaryota</taxon>
        <taxon>Viridiplantae</taxon>
        <taxon>Streptophyta</taxon>
        <taxon>Embryophyta</taxon>
        <taxon>Tracheophyta</taxon>
        <taxon>Spermatophyta</taxon>
        <taxon>Magnoliopsida</taxon>
        <taxon>eudicotyledons</taxon>
        <taxon>Gunneridae</taxon>
        <taxon>Pentapetalae</taxon>
        <taxon>rosids</taxon>
        <taxon>fabids</taxon>
        <taxon>Fabales</taxon>
        <taxon>Fabaceae</taxon>
        <taxon>Papilionoideae</taxon>
        <taxon>50 kb inversion clade</taxon>
        <taxon>genistoids sensu lato</taxon>
        <taxon>core genistoids</taxon>
        <taxon>Crotalarieae</taxon>
        <taxon>Crotalaria</taxon>
    </lineage>
</organism>
<dbReference type="AlphaFoldDB" id="A0AAN9IJZ9"/>
<dbReference type="PANTHER" id="PTHR31374:SF32">
    <property type="entry name" value="SAUR FAMILY PROTEIN"/>
    <property type="match status" value="1"/>
</dbReference>
<dbReference type="GO" id="GO:0009733">
    <property type="term" value="P:response to auxin"/>
    <property type="evidence" value="ECO:0007669"/>
    <property type="project" value="InterPro"/>
</dbReference>
<evidence type="ECO:0000256" key="1">
    <source>
        <dbReference type="ARBA" id="ARBA00006974"/>
    </source>
</evidence>
<keyword evidence="3" id="KW-1185">Reference proteome</keyword>